<reference evidence="3 4" key="1">
    <citation type="submission" date="2018-05" db="EMBL/GenBank/DDBJ databases">
        <title>A metagenomic window into the 2 km-deep terrestrial subsurface aquifer revealed taxonomically and functionally diverse microbial community comprising novel uncultured bacterial lineages.</title>
        <authorList>
            <person name="Kadnikov V.V."/>
            <person name="Mardanov A.V."/>
            <person name="Beletsky A.V."/>
            <person name="Banks D."/>
            <person name="Pimenov N.V."/>
            <person name="Frank Y.A."/>
            <person name="Karnachuk O.V."/>
            <person name="Ravin N.V."/>
        </authorList>
    </citation>
    <scope>NUCLEOTIDE SEQUENCE [LARGE SCALE GENOMIC DNA]</scope>
    <source>
        <strain evidence="3">BY</strain>
    </source>
</reference>
<keyword evidence="2" id="KW-0732">Signal</keyword>
<sequence length="106" mass="10346">MKKRLLIASVTVALLTGCANMTPVQKGASAGAVAGGLVGGVWGHAAHGITAAQGAGLGAMAGGLVGALAADSLTKEPDYGKPVTRPSVAPPPDPSATPKRYSTVEK</sequence>
<dbReference type="PROSITE" id="PS51257">
    <property type="entry name" value="PROKAR_LIPOPROTEIN"/>
    <property type="match status" value="1"/>
</dbReference>
<organism evidence="3 4">
    <name type="scientific">Sumerlaea chitinivorans</name>
    <dbReference type="NCBI Taxonomy" id="2250252"/>
    <lineage>
        <taxon>Bacteria</taxon>
        <taxon>Candidatus Sumerlaeota</taxon>
        <taxon>Candidatus Sumerlaeia</taxon>
        <taxon>Candidatus Sumerlaeales</taxon>
        <taxon>Candidatus Sumerlaeaceae</taxon>
        <taxon>Candidatus Sumerlaea</taxon>
    </lineage>
</organism>
<evidence type="ECO:0000313" key="3">
    <source>
        <dbReference type="EMBL" id="AXA35855.1"/>
    </source>
</evidence>
<evidence type="ECO:0000256" key="2">
    <source>
        <dbReference type="SAM" id="SignalP"/>
    </source>
</evidence>
<dbReference type="EMBL" id="CP030759">
    <property type="protein sequence ID" value="AXA35855.1"/>
    <property type="molecule type" value="Genomic_DNA"/>
</dbReference>
<dbReference type="AlphaFoldDB" id="A0A2Z4Y603"/>
<dbReference type="KEGG" id="schv:BRCON_1078"/>
<accession>A0A2Z4Y603</accession>
<gene>
    <name evidence="3" type="ORF">BRCON_1078</name>
</gene>
<evidence type="ECO:0000256" key="1">
    <source>
        <dbReference type="SAM" id="MobiDB-lite"/>
    </source>
</evidence>
<dbReference type="Proteomes" id="UP000262583">
    <property type="component" value="Chromosome"/>
</dbReference>
<evidence type="ECO:0008006" key="5">
    <source>
        <dbReference type="Google" id="ProtNLM"/>
    </source>
</evidence>
<feature type="region of interest" description="Disordered" evidence="1">
    <location>
        <begin position="75"/>
        <end position="106"/>
    </location>
</feature>
<evidence type="ECO:0000313" key="4">
    <source>
        <dbReference type="Proteomes" id="UP000262583"/>
    </source>
</evidence>
<name>A0A2Z4Y603_SUMC1</name>
<feature type="chain" id="PRO_5016281460" description="Glycine zipper domain-containing protein" evidence="2">
    <location>
        <begin position="22"/>
        <end position="106"/>
    </location>
</feature>
<proteinExistence type="predicted"/>
<protein>
    <recommendedName>
        <fullName evidence="5">Glycine zipper domain-containing protein</fullName>
    </recommendedName>
</protein>
<feature type="signal peptide" evidence="2">
    <location>
        <begin position="1"/>
        <end position="21"/>
    </location>
</feature>